<dbReference type="Proteomes" id="UP000318437">
    <property type="component" value="Unassembled WGS sequence"/>
</dbReference>
<dbReference type="InterPro" id="IPR020599">
    <property type="entry name" value="Transl_elong_fac_P/YeiP"/>
</dbReference>
<dbReference type="Gene3D" id="2.40.50.140">
    <property type="entry name" value="Nucleic acid-binding proteins"/>
    <property type="match status" value="2"/>
</dbReference>
<keyword evidence="5" id="KW-1185">Reference proteome</keyword>
<dbReference type="PIRSF" id="PIRSF005901">
    <property type="entry name" value="EF-P"/>
    <property type="match status" value="1"/>
</dbReference>
<evidence type="ECO:0000313" key="4">
    <source>
        <dbReference type="EMBL" id="TWU23742.1"/>
    </source>
</evidence>
<dbReference type="Pfam" id="PF09285">
    <property type="entry name" value="Elong-fact-P_C"/>
    <property type="match status" value="1"/>
</dbReference>
<dbReference type="EMBL" id="SJPS01000006">
    <property type="protein sequence ID" value="TWU23742.1"/>
    <property type="molecule type" value="Genomic_DNA"/>
</dbReference>
<dbReference type="PANTHER" id="PTHR30053:SF14">
    <property type="entry name" value="TRANSLATION ELONGATION FACTOR KOW-LIKE DOMAIN-CONTAINING PROTEIN"/>
    <property type="match status" value="1"/>
</dbReference>
<name>A0A5C6CHQ5_9BACT</name>
<reference evidence="4 5" key="1">
    <citation type="submission" date="2019-02" db="EMBL/GenBank/DDBJ databases">
        <title>Deep-cultivation of Planctomycetes and their phenomic and genomic characterization uncovers novel biology.</title>
        <authorList>
            <person name="Wiegand S."/>
            <person name="Jogler M."/>
            <person name="Boedeker C."/>
            <person name="Pinto D."/>
            <person name="Vollmers J."/>
            <person name="Rivas-Marin E."/>
            <person name="Kohn T."/>
            <person name="Peeters S.H."/>
            <person name="Heuer A."/>
            <person name="Rast P."/>
            <person name="Oberbeckmann S."/>
            <person name="Bunk B."/>
            <person name="Jeske O."/>
            <person name="Meyerdierks A."/>
            <person name="Storesund J.E."/>
            <person name="Kallscheuer N."/>
            <person name="Luecker S."/>
            <person name="Lage O.M."/>
            <person name="Pohl T."/>
            <person name="Merkel B.J."/>
            <person name="Hornburger P."/>
            <person name="Mueller R.-W."/>
            <person name="Bruemmer F."/>
            <person name="Labrenz M."/>
            <person name="Spormann A.M."/>
            <person name="Op Den Camp H."/>
            <person name="Overmann J."/>
            <person name="Amann R."/>
            <person name="Jetten M.S.M."/>
            <person name="Mascher T."/>
            <person name="Medema M.H."/>
            <person name="Devos D.P."/>
            <person name="Kaster A.-K."/>
            <person name="Ovreas L."/>
            <person name="Rohde M."/>
            <person name="Galperin M.Y."/>
            <person name="Jogler C."/>
        </authorList>
    </citation>
    <scope>NUCLEOTIDE SEQUENCE [LARGE SCALE GENOMIC DNA]</scope>
    <source>
        <strain evidence="4 5">Pla144</strain>
    </source>
</reference>
<dbReference type="GO" id="GO:0043043">
    <property type="term" value="P:peptide biosynthetic process"/>
    <property type="evidence" value="ECO:0007669"/>
    <property type="project" value="InterPro"/>
</dbReference>
<comment type="similarity">
    <text evidence="1">Belongs to the elongation factor P family.</text>
</comment>
<evidence type="ECO:0000259" key="2">
    <source>
        <dbReference type="SMART" id="SM00841"/>
    </source>
</evidence>
<dbReference type="GO" id="GO:0003746">
    <property type="term" value="F:translation elongation factor activity"/>
    <property type="evidence" value="ECO:0007669"/>
    <property type="project" value="UniProtKB-KW"/>
</dbReference>
<gene>
    <name evidence="4" type="primary">yeiP</name>
    <name evidence="4" type="ORF">Pla144_39170</name>
</gene>
<dbReference type="AlphaFoldDB" id="A0A5C6CHQ5"/>
<accession>A0A5C6CHQ5</accession>
<comment type="caution">
    <text evidence="4">The sequence shown here is derived from an EMBL/GenBank/DDBJ whole genome shotgun (WGS) entry which is preliminary data.</text>
</comment>
<evidence type="ECO:0000313" key="5">
    <source>
        <dbReference type="Proteomes" id="UP000318437"/>
    </source>
</evidence>
<dbReference type="SMART" id="SM01185">
    <property type="entry name" value="EFP"/>
    <property type="match status" value="1"/>
</dbReference>
<dbReference type="SUPFAM" id="SSF50249">
    <property type="entry name" value="Nucleic acid-binding proteins"/>
    <property type="match status" value="2"/>
</dbReference>
<dbReference type="SMART" id="SM00841">
    <property type="entry name" value="Elong-fact-P_C"/>
    <property type="match status" value="1"/>
</dbReference>
<proteinExistence type="inferred from homology"/>
<dbReference type="PANTHER" id="PTHR30053">
    <property type="entry name" value="ELONGATION FACTOR P"/>
    <property type="match status" value="1"/>
</dbReference>
<dbReference type="InterPro" id="IPR012340">
    <property type="entry name" value="NA-bd_OB-fold"/>
</dbReference>
<dbReference type="InterPro" id="IPR015365">
    <property type="entry name" value="Elong-fact-P_C"/>
</dbReference>
<sequence length="187" mass="20622">MLAKDAKPGAIVLQLEAPHIIETVHVQSPSARGGNTLYKFRARNLVTQQKTDFACKGTDLLPEADFQRREVTLMYSDGSEVHFLDSQDYNQYQLPAADIAEQMQYITENLTGILVQIYNDECVGLQLPAAVELKITQCDPGVKGNSATSRTKPATMETGAIVQVPEYMKEGEVIKVDTRTGDFLGRA</sequence>
<dbReference type="Pfam" id="PF01132">
    <property type="entry name" value="EFP"/>
    <property type="match status" value="1"/>
</dbReference>
<evidence type="ECO:0000259" key="3">
    <source>
        <dbReference type="SMART" id="SM01185"/>
    </source>
</evidence>
<organism evidence="4 5">
    <name type="scientific">Bythopirellula polymerisocia</name>
    <dbReference type="NCBI Taxonomy" id="2528003"/>
    <lineage>
        <taxon>Bacteria</taxon>
        <taxon>Pseudomonadati</taxon>
        <taxon>Planctomycetota</taxon>
        <taxon>Planctomycetia</taxon>
        <taxon>Pirellulales</taxon>
        <taxon>Lacipirellulaceae</taxon>
        <taxon>Bythopirellula</taxon>
    </lineage>
</organism>
<keyword evidence="4" id="KW-0648">Protein biosynthesis</keyword>
<dbReference type="FunFam" id="2.40.50.140:FF:000004">
    <property type="entry name" value="Elongation factor P"/>
    <property type="match status" value="1"/>
</dbReference>
<dbReference type="RefSeq" id="WP_146452226.1">
    <property type="nucleotide sequence ID" value="NZ_SJPS01000006.1"/>
</dbReference>
<dbReference type="InterPro" id="IPR001059">
    <property type="entry name" value="Transl_elong_P/YeiP_cen"/>
</dbReference>
<protein>
    <submittedName>
        <fullName evidence="4">Elongation factor P-like protein</fullName>
    </submittedName>
</protein>
<keyword evidence="4" id="KW-0251">Elongation factor</keyword>
<feature type="domain" description="Translation elongation factor P/YeiP central" evidence="3">
    <location>
        <begin position="68"/>
        <end position="123"/>
    </location>
</feature>
<evidence type="ECO:0000256" key="1">
    <source>
        <dbReference type="ARBA" id="ARBA00009479"/>
    </source>
</evidence>
<feature type="domain" description="Elongation factor P C-terminal" evidence="2">
    <location>
        <begin position="131"/>
        <end position="186"/>
    </location>
</feature>
<dbReference type="OrthoDB" id="9801844at2"/>
<dbReference type="CDD" id="cd05794">
    <property type="entry name" value="S1_EF-P_repeat_2"/>
    <property type="match status" value="1"/>
</dbReference>
<dbReference type="GO" id="GO:0005829">
    <property type="term" value="C:cytosol"/>
    <property type="evidence" value="ECO:0007669"/>
    <property type="project" value="UniProtKB-ARBA"/>
</dbReference>